<evidence type="ECO:0000256" key="3">
    <source>
        <dbReference type="RuleBase" id="RU000363"/>
    </source>
</evidence>
<dbReference type="Proteomes" id="UP000325286">
    <property type="component" value="Chromosome"/>
</dbReference>
<comment type="similarity">
    <text evidence="1 3">Belongs to the short-chain dehydrogenases/reductases (SDR) family.</text>
</comment>
<dbReference type="Gene3D" id="3.40.50.720">
    <property type="entry name" value="NAD(P)-binding Rossmann-like Domain"/>
    <property type="match status" value="1"/>
</dbReference>
<dbReference type="FunFam" id="3.40.50.720:FF:000047">
    <property type="entry name" value="NADP-dependent L-serine/L-allo-threonine dehydrogenase"/>
    <property type="match status" value="1"/>
</dbReference>
<dbReference type="PANTHER" id="PTHR44196:SF1">
    <property type="entry name" value="DEHYDROGENASE_REDUCTASE SDR FAMILY MEMBER 7B"/>
    <property type="match status" value="1"/>
</dbReference>
<evidence type="ECO:0000256" key="2">
    <source>
        <dbReference type="ARBA" id="ARBA00023002"/>
    </source>
</evidence>
<protein>
    <submittedName>
        <fullName evidence="5">Putative oxidoreductase</fullName>
        <ecNumber evidence="5">1.-.-.-</ecNumber>
    </submittedName>
</protein>
<dbReference type="PRINTS" id="PR00080">
    <property type="entry name" value="SDRFAMILY"/>
</dbReference>
<dbReference type="PRINTS" id="PR00081">
    <property type="entry name" value="GDHRDH"/>
</dbReference>
<dbReference type="InterPro" id="IPR057326">
    <property type="entry name" value="KR_dom"/>
</dbReference>
<gene>
    <name evidence="5" type="ORF">UC8_05940</name>
</gene>
<dbReference type="InterPro" id="IPR002347">
    <property type="entry name" value="SDR_fam"/>
</dbReference>
<evidence type="ECO:0000259" key="4">
    <source>
        <dbReference type="SMART" id="SM00822"/>
    </source>
</evidence>
<dbReference type="SMART" id="SM00822">
    <property type="entry name" value="PKS_KR"/>
    <property type="match status" value="1"/>
</dbReference>
<organism evidence="5 6">
    <name type="scientific">Roseimaritima ulvae</name>
    <dbReference type="NCBI Taxonomy" id="980254"/>
    <lineage>
        <taxon>Bacteria</taxon>
        <taxon>Pseudomonadati</taxon>
        <taxon>Planctomycetota</taxon>
        <taxon>Planctomycetia</taxon>
        <taxon>Pirellulales</taxon>
        <taxon>Pirellulaceae</taxon>
        <taxon>Roseimaritima</taxon>
    </lineage>
</organism>
<dbReference type="EC" id="1.-.-.-" evidence="5"/>
<dbReference type="EMBL" id="CP042914">
    <property type="protein sequence ID" value="QEG38636.1"/>
    <property type="molecule type" value="Genomic_DNA"/>
</dbReference>
<dbReference type="AlphaFoldDB" id="A0A5B9QNP5"/>
<dbReference type="RefSeq" id="WP_068142116.1">
    <property type="nucleotide sequence ID" value="NZ_CP042914.1"/>
</dbReference>
<dbReference type="SUPFAM" id="SSF51735">
    <property type="entry name" value="NAD(P)-binding Rossmann-fold domains"/>
    <property type="match status" value="1"/>
</dbReference>
<dbReference type="PROSITE" id="PS00061">
    <property type="entry name" value="ADH_SHORT"/>
    <property type="match status" value="1"/>
</dbReference>
<evidence type="ECO:0000313" key="5">
    <source>
        <dbReference type="EMBL" id="QEG38636.1"/>
    </source>
</evidence>
<dbReference type="GO" id="GO:0016020">
    <property type="term" value="C:membrane"/>
    <property type="evidence" value="ECO:0007669"/>
    <property type="project" value="TreeGrafter"/>
</dbReference>
<dbReference type="PROSITE" id="PS51257">
    <property type="entry name" value="PROKAR_LIPOPROTEIN"/>
    <property type="match status" value="1"/>
</dbReference>
<dbReference type="InterPro" id="IPR020904">
    <property type="entry name" value="Sc_DH/Rdtase_CS"/>
</dbReference>
<dbReference type="GO" id="GO:0016616">
    <property type="term" value="F:oxidoreductase activity, acting on the CH-OH group of donors, NAD or NADP as acceptor"/>
    <property type="evidence" value="ECO:0007669"/>
    <property type="project" value="UniProtKB-ARBA"/>
</dbReference>
<dbReference type="KEGG" id="rul:UC8_05940"/>
<dbReference type="Pfam" id="PF00106">
    <property type="entry name" value="adh_short"/>
    <property type="match status" value="1"/>
</dbReference>
<reference evidence="5 6" key="1">
    <citation type="submission" date="2019-08" db="EMBL/GenBank/DDBJ databases">
        <title>Deep-cultivation of Planctomycetes and their phenomic and genomic characterization uncovers novel biology.</title>
        <authorList>
            <person name="Wiegand S."/>
            <person name="Jogler M."/>
            <person name="Boedeker C."/>
            <person name="Pinto D."/>
            <person name="Vollmers J."/>
            <person name="Rivas-Marin E."/>
            <person name="Kohn T."/>
            <person name="Peeters S.H."/>
            <person name="Heuer A."/>
            <person name="Rast P."/>
            <person name="Oberbeckmann S."/>
            <person name="Bunk B."/>
            <person name="Jeske O."/>
            <person name="Meyerdierks A."/>
            <person name="Storesund J.E."/>
            <person name="Kallscheuer N."/>
            <person name="Luecker S."/>
            <person name="Lage O.M."/>
            <person name="Pohl T."/>
            <person name="Merkel B.J."/>
            <person name="Hornburger P."/>
            <person name="Mueller R.-W."/>
            <person name="Bruemmer F."/>
            <person name="Labrenz M."/>
            <person name="Spormann A.M."/>
            <person name="Op den Camp H."/>
            <person name="Overmann J."/>
            <person name="Amann R."/>
            <person name="Jetten M.S.M."/>
            <person name="Mascher T."/>
            <person name="Medema M.H."/>
            <person name="Devos D.P."/>
            <person name="Kaster A.-K."/>
            <person name="Ovreas L."/>
            <person name="Rohde M."/>
            <person name="Galperin M.Y."/>
            <person name="Jogler C."/>
        </authorList>
    </citation>
    <scope>NUCLEOTIDE SEQUENCE [LARGE SCALE GENOMIC DNA]</scope>
    <source>
        <strain evidence="5 6">UC8</strain>
    </source>
</reference>
<sequence>MTDLQGKNVAITGGGTGIGAGIATALAAAGCRVLVGGRRQEPLDALAAAVEGDLQGHVLDVADRDSVKRFFEHAHQHLGEIDVLVNSAGVNIVNRSMATMEPDDWDRVLQINASGAYYCMQQVLPAMRRRRDGVVVNISSIAGKRAIALGGVVYCASKFAMTAMGTAVANEVREEGVRITNVYPGEVNTPILDNRPAPVSQEHKDSILQPEDIASLVVAICRLPPRAHVPEIVIKPTKQEWV</sequence>
<dbReference type="CDD" id="cd05233">
    <property type="entry name" value="SDR_c"/>
    <property type="match status" value="1"/>
</dbReference>
<dbReference type="PANTHER" id="PTHR44196">
    <property type="entry name" value="DEHYDROGENASE/REDUCTASE SDR FAMILY MEMBER 7B"/>
    <property type="match status" value="1"/>
</dbReference>
<dbReference type="OrthoDB" id="9775296at2"/>
<dbReference type="InterPro" id="IPR036291">
    <property type="entry name" value="NAD(P)-bd_dom_sf"/>
</dbReference>
<keyword evidence="2 5" id="KW-0560">Oxidoreductase</keyword>
<keyword evidence="6" id="KW-1185">Reference proteome</keyword>
<feature type="domain" description="Ketoreductase" evidence="4">
    <location>
        <begin position="7"/>
        <end position="194"/>
    </location>
</feature>
<accession>A0A5B9QNP5</accession>
<evidence type="ECO:0000313" key="6">
    <source>
        <dbReference type="Proteomes" id="UP000325286"/>
    </source>
</evidence>
<proteinExistence type="inferred from homology"/>
<name>A0A5B9QNP5_9BACT</name>
<evidence type="ECO:0000256" key="1">
    <source>
        <dbReference type="ARBA" id="ARBA00006484"/>
    </source>
</evidence>